<evidence type="ECO:0000256" key="2">
    <source>
        <dbReference type="PROSITE-ProRule" id="PRU00169"/>
    </source>
</evidence>
<dbReference type="EMBL" id="MLBY01000004">
    <property type="protein sequence ID" value="MEE7457318.1"/>
    <property type="molecule type" value="Genomic_DNA"/>
</dbReference>
<keyword evidence="5" id="KW-1185">Reference proteome</keyword>
<dbReference type="Pfam" id="PF00072">
    <property type="entry name" value="Response_reg"/>
    <property type="match status" value="1"/>
</dbReference>
<dbReference type="InterPro" id="IPR050595">
    <property type="entry name" value="Bact_response_regulator"/>
</dbReference>
<evidence type="ECO:0000313" key="4">
    <source>
        <dbReference type="EMBL" id="MEE7457318.1"/>
    </source>
</evidence>
<dbReference type="SUPFAM" id="SSF52172">
    <property type="entry name" value="CheY-like"/>
    <property type="match status" value="1"/>
</dbReference>
<evidence type="ECO:0000259" key="3">
    <source>
        <dbReference type="PROSITE" id="PS50110"/>
    </source>
</evidence>
<dbReference type="Gene3D" id="3.40.50.2300">
    <property type="match status" value="1"/>
</dbReference>
<dbReference type="InterPro" id="IPR001789">
    <property type="entry name" value="Sig_transdc_resp-reg_receiver"/>
</dbReference>
<dbReference type="InterPro" id="IPR011006">
    <property type="entry name" value="CheY-like_superfamily"/>
</dbReference>
<feature type="domain" description="Response regulatory" evidence="3">
    <location>
        <begin position="15"/>
        <end position="129"/>
    </location>
</feature>
<dbReference type="SMART" id="SM00448">
    <property type="entry name" value="REC"/>
    <property type="match status" value="1"/>
</dbReference>
<organism evidence="4 5">
    <name type="scientific">Methylobacterium radiotolerans</name>
    <dbReference type="NCBI Taxonomy" id="31998"/>
    <lineage>
        <taxon>Bacteria</taxon>
        <taxon>Pseudomonadati</taxon>
        <taxon>Pseudomonadota</taxon>
        <taxon>Alphaproteobacteria</taxon>
        <taxon>Hyphomicrobiales</taxon>
        <taxon>Methylobacteriaceae</taxon>
        <taxon>Methylobacterium</taxon>
    </lineage>
</organism>
<keyword evidence="1 2" id="KW-0597">Phosphoprotein</keyword>
<dbReference type="PANTHER" id="PTHR44591">
    <property type="entry name" value="STRESS RESPONSE REGULATOR PROTEIN 1"/>
    <property type="match status" value="1"/>
</dbReference>
<proteinExistence type="predicted"/>
<protein>
    <submittedName>
        <fullName evidence="4">Response regulator</fullName>
    </submittedName>
</protein>
<feature type="modified residue" description="4-aspartylphosphate" evidence="2">
    <location>
        <position position="66"/>
    </location>
</feature>
<name>A0ABU7TA98_9HYPH</name>
<reference evidence="4 5" key="1">
    <citation type="journal article" date="2012" name="Genet. Mol. Biol.">
        <title>Analysis of 16S rRNA and mxaF genes revealing insights into Methylobacterium niche-specific plant association.</title>
        <authorList>
            <person name="Dourado M.N."/>
            <person name="Andreote F.D."/>
            <person name="Dini-Andreote F."/>
            <person name="Conti R."/>
            <person name="Araujo J.M."/>
            <person name="Araujo W.L."/>
        </authorList>
    </citation>
    <scope>NUCLEOTIDE SEQUENCE [LARGE SCALE GENOMIC DNA]</scope>
    <source>
        <strain evidence="4 5">SR1.6/4</strain>
    </source>
</reference>
<evidence type="ECO:0000256" key="1">
    <source>
        <dbReference type="ARBA" id="ARBA00022553"/>
    </source>
</evidence>
<dbReference type="PROSITE" id="PS50110">
    <property type="entry name" value="RESPONSE_REGULATORY"/>
    <property type="match status" value="1"/>
</dbReference>
<comment type="caution">
    <text evidence="4">The sequence shown here is derived from an EMBL/GenBank/DDBJ whole genome shotgun (WGS) entry which is preliminary data.</text>
</comment>
<gene>
    <name evidence="4" type="ORF">MRSR164_11155</name>
</gene>
<accession>A0ABU7TA98</accession>
<sequence length="129" mass="13869">MTGKPQISDASDTPRILVVEDECFVRMVAVDMLEDAGLPVAEASDADAALRLLEGTAQAFDTLFTDIDMPGSMNGLALAQRVRARWPHIRLVVTSGRVRPAGRDLPDAGCFLQKPYCRSDLLGALARAA</sequence>
<dbReference type="Proteomes" id="UP001349262">
    <property type="component" value="Unassembled WGS sequence"/>
</dbReference>
<evidence type="ECO:0000313" key="5">
    <source>
        <dbReference type="Proteomes" id="UP001349262"/>
    </source>
</evidence>
<dbReference type="PANTHER" id="PTHR44591:SF21">
    <property type="entry name" value="TWO-COMPONENT RESPONSE REGULATOR"/>
    <property type="match status" value="1"/>
</dbReference>